<feature type="region of interest" description="Disordered" evidence="1">
    <location>
        <begin position="1"/>
        <end position="22"/>
    </location>
</feature>
<name>A0A4P7NVZ7_PYROR</name>
<dbReference type="Proteomes" id="UP000294847">
    <property type="component" value="Chromosome 7"/>
</dbReference>
<feature type="region of interest" description="Disordered" evidence="1">
    <location>
        <begin position="334"/>
        <end position="356"/>
    </location>
</feature>
<feature type="compositionally biased region" description="Basic and acidic residues" evidence="1">
    <location>
        <begin position="82"/>
        <end position="92"/>
    </location>
</feature>
<evidence type="ECO:0000256" key="1">
    <source>
        <dbReference type="SAM" id="MobiDB-lite"/>
    </source>
</evidence>
<sequence length="398" mass="44827">MSSLGAQRRQKLKVLKRTSKDATTRKHYDELLSKPIEELLELNEADAMEIDAQELLDEEVQDPEDKNQSSETASKNKIAIVQERRDWVENLKGRTTSPTEKDWCDSMLAKTDEELLEEDESCFKERNPRDGAEEQGPNDRNQNSEQGQDTRGNNDERSNNNASVETGFSRGQPGHVKNEFSPSGKEGNGLKQAAFDNDEKPLVPFPGNAADGKVKTVGWLGGWGTRYINMHGSKSAPTYRIEEYCYPPNYEDEKHTTYQKQNWKIDGKEIKSWETRTCIRRLWKKLEKADQAIYNAALEAENRYRMAQGLGRLSSRSPSVGLIHDIVEQKRAESLNPVSSAQERVETPSQTANPTPADASIAQLFAMLPASGELIPMFNQFLNFMQSAQASTPAALHM</sequence>
<dbReference type="AlphaFoldDB" id="A0A4P7NVZ7"/>
<feature type="region of interest" description="Disordered" evidence="1">
    <location>
        <begin position="50"/>
        <end position="192"/>
    </location>
</feature>
<feature type="compositionally biased region" description="Basic residues" evidence="1">
    <location>
        <begin position="8"/>
        <end position="17"/>
    </location>
</feature>
<proteinExistence type="predicted"/>
<feature type="compositionally biased region" description="Basic and acidic residues" evidence="1">
    <location>
        <begin position="121"/>
        <end position="132"/>
    </location>
</feature>
<feature type="compositionally biased region" description="Acidic residues" evidence="1">
    <location>
        <begin position="50"/>
        <end position="62"/>
    </location>
</feature>
<accession>A0A4P7NVZ7</accession>
<evidence type="ECO:0000313" key="3">
    <source>
        <dbReference type="Proteomes" id="UP000294847"/>
    </source>
</evidence>
<feature type="compositionally biased region" description="Polar residues" evidence="1">
    <location>
        <begin position="336"/>
        <end position="354"/>
    </location>
</feature>
<evidence type="ECO:0000313" key="2">
    <source>
        <dbReference type="EMBL" id="QBZ66663.1"/>
    </source>
</evidence>
<gene>
    <name evidence="2" type="ORF">PoMZ_13646</name>
</gene>
<protein>
    <submittedName>
        <fullName evidence="2">Uncharacterized protein</fullName>
    </submittedName>
</protein>
<feature type="compositionally biased region" description="Polar residues" evidence="1">
    <location>
        <begin position="138"/>
        <end position="151"/>
    </location>
</feature>
<organism evidence="2 3">
    <name type="scientific">Pyricularia oryzae</name>
    <name type="common">Rice blast fungus</name>
    <name type="synonym">Magnaporthe oryzae</name>
    <dbReference type="NCBI Taxonomy" id="318829"/>
    <lineage>
        <taxon>Eukaryota</taxon>
        <taxon>Fungi</taxon>
        <taxon>Dikarya</taxon>
        <taxon>Ascomycota</taxon>
        <taxon>Pezizomycotina</taxon>
        <taxon>Sordariomycetes</taxon>
        <taxon>Sordariomycetidae</taxon>
        <taxon>Magnaporthales</taxon>
        <taxon>Pyriculariaceae</taxon>
        <taxon>Pyricularia</taxon>
    </lineage>
</organism>
<reference evidence="2 3" key="1">
    <citation type="journal article" date="2019" name="Mol. Biol. Evol.">
        <title>Blast fungal genomes show frequent chromosomal changes, gene gains and losses, and effector gene turnover.</title>
        <authorList>
            <person name="Gomez Luciano L.B."/>
            <person name="Jason Tsai I."/>
            <person name="Chuma I."/>
            <person name="Tosa Y."/>
            <person name="Chen Y.H."/>
            <person name="Li J.Y."/>
            <person name="Li M.Y."/>
            <person name="Jade Lu M.Y."/>
            <person name="Nakayashiki H."/>
            <person name="Li W.H."/>
        </authorList>
    </citation>
    <scope>NUCLEOTIDE SEQUENCE [LARGE SCALE GENOMIC DNA]</scope>
    <source>
        <strain evidence="2">MZ5-1-6</strain>
    </source>
</reference>
<dbReference type="EMBL" id="CP034210">
    <property type="protein sequence ID" value="QBZ66663.1"/>
    <property type="molecule type" value="Genomic_DNA"/>
</dbReference>